<reference evidence="2 3" key="1">
    <citation type="journal article" date="2020" name="Nature">
        <title>Six reference-quality genomes reveal evolution of bat adaptations.</title>
        <authorList>
            <person name="Jebb D."/>
            <person name="Huang Z."/>
            <person name="Pippel M."/>
            <person name="Hughes G.M."/>
            <person name="Lavrichenko K."/>
            <person name="Devanna P."/>
            <person name="Winkler S."/>
            <person name="Jermiin L.S."/>
            <person name="Skirmuntt E.C."/>
            <person name="Katzourakis A."/>
            <person name="Burkitt-Gray L."/>
            <person name="Ray D.A."/>
            <person name="Sullivan K.A.M."/>
            <person name="Roscito J.G."/>
            <person name="Kirilenko B.M."/>
            <person name="Davalos L.M."/>
            <person name="Corthals A.P."/>
            <person name="Power M.L."/>
            <person name="Jones G."/>
            <person name="Ransome R.D."/>
            <person name="Dechmann D.K.N."/>
            <person name="Locatelli A.G."/>
            <person name="Puechmaille S.J."/>
            <person name="Fedrigo O."/>
            <person name="Jarvis E.D."/>
            <person name="Hiller M."/>
            <person name="Vernes S.C."/>
            <person name="Myers E.W."/>
            <person name="Teeling E.C."/>
        </authorList>
    </citation>
    <scope>NUCLEOTIDE SEQUENCE [LARGE SCALE GENOMIC DNA]</scope>
    <source>
        <strain evidence="2">MRouAeg1</strain>
        <tissue evidence="2">Muscle</tissue>
    </source>
</reference>
<feature type="region of interest" description="Disordered" evidence="1">
    <location>
        <begin position="84"/>
        <end position="105"/>
    </location>
</feature>
<proteinExistence type="predicted"/>
<protein>
    <submittedName>
        <fullName evidence="2">Uncharacterized protein</fullName>
    </submittedName>
</protein>
<evidence type="ECO:0000313" key="2">
    <source>
        <dbReference type="EMBL" id="KAF6405059.1"/>
    </source>
</evidence>
<evidence type="ECO:0000256" key="1">
    <source>
        <dbReference type="SAM" id="MobiDB-lite"/>
    </source>
</evidence>
<accession>A0A7J8C2L1</accession>
<dbReference type="EMBL" id="JACASE010000015">
    <property type="protein sequence ID" value="KAF6405059.1"/>
    <property type="molecule type" value="Genomic_DNA"/>
</dbReference>
<gene>
    <name evidence="2" type="ORF">HJG63_009374</name>
</gene>
<organism evidence="2 3">
    <name type="scientific">Rousettus aegyptiacus</name>
    <name type="common">Egyptian fruit bat</name>
    <name type="synonym">Pteropus aegyptiacus</name>
    <dbReference type="NCBI Taxonomy" id="9407"/>
    <lineage>
        <taxon>Eukaryota</taxon>
        <taxon>Metazoa</taxon>
        <taxon>Chordata</taxon>
        <taxon>Craniata</taxon>
        <taxon>Vertebrata</taxon>
        <taxon>Euteleostomi</taxon>
        <taxon>Mammalia</taxon>
        <taxon>Eutheria</taxon>
        <taxon>Laurasiatheria</taxon>
        <taxon>Chiroptera</taxon>
        <taxon>Yinpterochiroptera</taxon>
        <taxon>Pteropodoidea</taxon>
        <taxon>Pteropodidae</taxon>
        <taxon>Rousettinae</taxon>
        <taxon>Rousettus</taxon>
    </lineage>
</organism>
<sequence length="180" mass="20670">MKGPATQYETNFPCLINSEFYQKRGFVKCHRSRKKWLIGIHWQQQKRVVGKFKEKCQLPGGVIPLLAIIVPCRLPGGRLNVREHAQRGTESSENTHLPIRTPSHLDTQGPRWVRNKYYGDTMLALAGRWEARFLLFQILLSGKNNQFEYLPRCFMSPPGPTGDVFQDPSGRLKPRIVLSP</sequence>
<dbReference type="AlphaFoldDB" id="A0A7J8C2L1"/>
<keyword evidence="3" id="KW-1185">Reference proteome</keyword>
<name>A0A7J8C2L1_ROUAE</name>
<dbReference type="Proteomes" id="UP000593571">
    <property type="component" value="Unassembled WGS sequence"/>
</dbReference>
<evidence type="ECO:0000313" key="3">
    <source>
        <dbReference type="Proteomes" id="UP000593571"/>
    </source>
</evidence>
<comment type="caution">
    <text evidence="2">The sequence shown here is derived from an EMBL/GenBank/DDBJ whole genome shotgun (WGS) entry which is preliminary data.</text>
</comment>